<dbReference type="Gene3D" id="1.25.40.10">
    <property type="entry name" value="Tetratricopeptide repeat domain"/>
    <property type="match status" value="1"/>
</dbReference>
<accession>A0A918RGL6</accession>
<proteinExistence type="predicted"/>
<dbReference type="Proteomes" id="UP000614811">
    <property type="component" value="Unassembled WGS sequence"/>
</dbReference>
<organism evidence="1 2">
    <name type="scientific">Arenicella chitinivorans</name>
    <dbReference type="NCBI Taxonomy" id="1329800"/>
    <lineage>
        <taxon>Bacteria</taxon>
        <taxon>Pseudomonadati</taxon>
        <taxon>Pseudomonadota</taxon>
        <taxon>Gammaproteobacteria</taxon>
        <taxon>Arenicellales</taxon>
        <taxon>Arenicellaceae</taxon>
        <taxon>Arenicella</taxon>
    </lineage>
</organism>
<evidence type="ECO:0000313" key="1">
    <source>
        <dbReference type="EMBL" id="GGZ96911.1"/>
    </source>
</evidence>
<sequence>MQKWKTHIQRGNQYFFGQKFDQAMQCYEAARRQAEWLFDDWNEPEEAVSSFVVTHHNIADVYQKRGEVAAAREVLESVHAFILKAVTSTPISDGRHPALYRASIITYSTLMVHKRCHLLSSLH</sequence>
<dbReference type="InterPro" id="IPR011990">
    <property type="entry name" value="TPR-like_helical_dom_sf"/>
</dbReference>
<keyword evidence="2" id="KW-1185">Reference proteome</keyword>
<evidence type="ECO:0008006" key="3">
    <source>
        <dbReference type="Google" id="ProtNLM"/>
    </source>
</evidence>
<protein>
    <recommendedName>
        <fullName evidence="3">Tetratricopeptide repeat protein</fullName>
    </recommendedName>
</protein>
<reference evidence="1" key="2">
    <citation type="submission" date="2020-09" db="EMBL/GenBank/DDBJ databases">
        <authorList>
            <person name="Sun Q."/>
            <person name="Kim S."/>
        </authorList>
    </citation>
    <scope>NUCLEOTIDE SEQUENCE</scope>
    <source>
        <strain evidence="1">KCTC 12711</strain>
    </source>
</reference>
<evidence type="ECO:0000313" key="2">
    <source>
        <dbReference type="Proteomes" id="UP000614811"/>
    </source>
</evidence>
<dbReference type="EMBL" id="BMXA01000001">
    <property type="protein sequence ID" value="GGZ96911.1"/>
    <property type="molecule type" value="Genomic_DNA"/>
</dbReference>
<name>A0A918RGL6_9GAMM</name>
<dbReference type="RefSeq" id="WP_189398092.1">
    <property type="nucleotide sequence ID" value="NZ_BMXA01000001.1"/>
</dbReference>
<dbReference type="AlphaFoldDB" id="A0A918RGL6"/>
<gene>
    <name evidence="1" type="ORF">GCM10008090_01440</name>
</gene>
<reference evidence="1" key="1">
    <citation type="journal article" date="2014" name="Int. J. Syst. Evol. Microbiol.">
        <title>Complete genome sequence of Corynebacterium casei LMG S-19264T (=DSM 44701T), isolated from a smear-ripened cheese.</title>
        <authorList>
            <consortium name="US DOE Joint Genome Institute (JGI-PGF)"/>
            <person name="Walter F."/>
            <person name="Albersmeier A."/>
            <person name="Kalinowski J."/>
            <person name="Ruckert C."/>
        </authorList>
    </citation>
    <scope>NUCLEOTIDE SEQUENCE</scope>
    <source>
        <strain evidence="1">KCTC 12711</strain>
    </source>
</reference>
<comment type="caution">
    <text evidence="1">The sequence shown here is derived from an EMBL/GenBank/DDBJ whole genome shotgun (WGS) entry which is preliminary data.</text>
</comment>
<dbReference type="SUPFAM" id="SSF48452">
    <property type="entry name" value="TPR-like"/>
    <property type="match status" value="1"/>
</dbReference>